<dbReference type="FunFam" id="1.20.1270.280:FF:000003">
    <property type="entry name" value="Dynein axonemal heavy chain 17"/>
    <property type="match status" value="1"/>
</dbReference>
<dbReference type="PANTHER" id="PTHR22878:SF69">
    <property type="entry name" value="DYNEIN HEAVY CHAIN"/>
    <property type="match status" value="1"/>
</dbReference>
<evidence type="ECO:0000256" key="10">
    <source>
        <dbReference type="ARBA" id="ARBA00023175"/>
    </source>
</evidence>
<dbReference type="InterPro" id="IPR041658">
    <property type="entry name" value="AAA_lid_11"/>
</dbReference>
<proteinExistence type="predicted"/>
<sequence>MDPVLARATIAKGRKIVLKLGDKEVDMLCNQDPETGMPTGGPLFRLYLQTKLPNPHYIPEVQAQATLVNFTVTEKGLEEQLLAVVVSKERPDLEEQRSELVTQQNEFTIKLKALEDGLLEMLANAEGDITENEALIESLEEAKATSQDITAKVVIAKETEVVIAKAREIYRPMGERGALTFFLINQLFVISHMYQFSLDTFNYMFVKAIDKTKKADDLDSRCKNLMSTITFVIFAYVTRGLFEKDRLIFSSQLGIRIAGRRGELPAEELDFLIKAPRFMDGAERSEALAWLPEACWGTVQALSEALPDAFAGLPGDMDGSWKRWKEWFDNEQPENEPLPGEWKRLPGFQRLLVMRALRPDRMMLAVKYWVKEEMGVEYYNAIPFDLPASFEDASPATPIFFLLSPGVDPLADVRTIARPAEKTEANGLFFSVSLGQGQEPVAEKALDRMHASGGWVMLQNIELVARWLPKLEKKLEALIEGAHPEFRVFLSSLPQNVVPVQILQNSIKLTNEPPSGLRPNMLRAYGTFTETVWEACPKQGELKVIIFALAFFHSVVCERRQFGAIGWNRPYPFNPGDLSACIIVAQNFLNDAPKVPWDDLQYIFGEVMYGGHITDDWDRRLCASYLSVYMTEALLDGFQLYPKFEVPSPALSYKQYVEYVDETLVNESPMCYGLHSNSEIQFMTAQATNLFKAAAELAPRGGGGAGGMTLQEKVKRILDDIMERLPDLFSLTELDERTQDERTPYTSVFLQECERMNKLLFELKRSLVELDLGLKGDLGMSDAMETLMYALYDDKVPATWNKAAYPSMRALASWLSDMLARQRQLEAWTADLSTPKVTWISGMFNPQAFLTAVMQVTARKNELPLDRLTTLTDVTKKSSPDEIESATRDGAYVYGMFMEGARWDMSTGMMEDSILKQLYCPMPVILIKAAMMDKGGQRDSFECPAYKTLTRNPVDGKPTGGYIFTAGLKTKQSANKWILAGVSLFMDVES</sequence>
<dbReference type="Gene3D" id="1.10.8.720">
    <property type="entry name" value="Region D6 of dynein motor"/>
    <property type="match status" value="1"/>
</dbReference>
<dbReference type="InterPro" id="IPR041228">
    <property type="entry name" value="Dynein_C"/>
</dbReference>
<dbReference type="GO" id="GO:0045505">
    <property type="term" value="F:dynein intermediate chain binding"/>
    <property type="evidence" value="ECO:0007669"/>
    <property type="project" value="InterPro"/>
</dbReference>
<dbReference type="InterPro" id="IPR027417">
    <property type="entry name" value="P-loop_NTPase"/>
</dbReference>
<comment type="subcellular location">
    <subcellularLocation>
        <location evidence="1">Cell projection</location>
        <location evidence="1">Cilium</location>
    </subcellularLocation>
    <subcellularLocation>
        <location evidence="2">Cytoplasm</location>
        <location evidence="2">Cytoskeleton</location>
    </subcellularLocation>
</comment>
<evidence type="ECO:0000259" key="14">
    <source>
        <dbReference type="Pfam" id="PF03028"/>
    </source>
</evidence>
<dbReference type="FunFam" id="3.10.490.20:FF:000009">
    <property type="entry name" value="Dynein heavy chain 4"/>
    <property type="match status" value="1"/>
</dbReference>
<name>A0A7S2IQH3_9EUKA</name>
<dbReference type="FunFam" id="3.40.50.300:FF:000153">
    <property type="entry name" value="Dynein axonemal heavy chain 1"/>
    <property type="match status" value="1"/>
</dbReference>
<dbReference type="Gene3D" id="6.10.140.1060">
    <property type="match status" value="1"/>
</dbReference>
<evidence type="ECO:0000256" key="3">
    <source>
        <dbReference type="ARBA" id="ARBA00022490"/>
    </source>
</evidence>
<dbReference type="FunFam" id="1.10.8.1220:FF:000001">
    <property type="entry name" value="Dynein axonemal heavy chain 5"/>
    <property type="match status" value="1"/>
</dbReference>
<accession>A0A7S2IQH3</accession>
<dbReference type="GO" id="GO:0030286">
    <property type="term" value="C:dynein complex"/>
    <property type="evidence" value="ECO:0007669"/>
    <property type="project" value="UniProtKB-KW"/>
</dbReference>
<feature type="domain" description="Dynein heavy chain ATP-binding dynein motor region" evidence="15">
    <location>
        <begin position="1"/>
        <end position="149"/>
    </location>
</feature>
<keyword evidence="10" id="KW-0505">Motor protein</keyword>
<evidence type="ECO:0000256" key="1">
    <source>
        <dbReference type="ARBA" id="ARBA00004138"/>
    </source>
</evidence>
<organism evidence="18">
    <name type="scientific">Haptolina brevifila</name>
    <dbReference type="NCBI Taxonomy" id="156173"/>
    <lineage>
        <taxon>Eukaryota</taxon>
        <taxon>Haptista</taxon>
        <taxon>Haptophyta</taxon>
        <taxon>Prymnesiophyceae</taxon>
        <taxon>Prymnesiales</taxon>
        <taxon>Prymnesiaceae</taxon>
        <taxon>Haptolina</taxon>
    </lineage>
</organism>
<keyword evidence="4" id="KW-0493">Microtubule</keyword>
<evidence type="ECO:0000256" key="13">
    <source>
        <dbReference type="SAM" id="Coils"/>
    </source>
</evidence>
<evidence type="ECO:0000256" key="5">
    <source>
        <dbReference type="ARBA" id="ARBA00022741"/>
    </source>
</evidence>
<dbReference type="EMBL" id="HBGU01066151">
    <property type="protein sequence ID" value="CAD9525600.1"/>
    <property type="molecule type" value="Transcribed_RNA"/>
</dbReference>
<dbReference type="GO" id="GO:0008569">
    <property type="term" value="F:minus-end-directed microtubule motor activity"/>
    <property type="evidence" value="ECO:0007669"/>
    <property type="project" value="InterPro"/>
</dbReference>
<dbReference type="GO" id="GO:0007018">
    <property type="term" value="P:microtubule-based movement"/>
    <property type="evidence" value="ECO:0007669"/>
    <property type="project" value="InterPro"/>
</dbReference>
<dbReference type="Pfam" id="PF03028">
    <property type="entry name" value="Dynein_heavy"/>
    <property type="match status" value="1"/>
</dbReference>
<evidence type="ECO:0000256" key="12">
    <source>
        <dbReference type="ARBA" id="ARBA00023273"/>
    </source>
</evidence>
<keyword evidence="3" id="KW-0963">Cytoplasm</keyword>
<protein>
    <recommendedName>
        <fullName evidence="19">Dynein heavy chain</fullName>
    </recommendedName>
</protein>
<dbReference type="InterPro" id="IPR004273">
    <property type="entry name" value="Dynein_heavy_D6_P-loop"/>
</dbReference>
<dbReference type="Pfam" id="PF12781">
    <property type="entry name" value="AAA_9"/>
    <property type="match status" value="1"/>
</dbReference>
<evidence type="ECO:0000256" key="11">
    <source>
        <dbReference type="ARBA" id="ARBA00023212"/>
    </source>
</evidence>
<dbReference type="GO" id="GO:0005874">
    <property type="term" value="C:microtubule"/>
    <property type="evidence" value="ECO:0007669"/>
    <property type="project" value="UniProtKB-KW"/>
</dbReference>
<dbReference type="FunFam" id="1.10.8.720:FF:000002">
    <property type="entry name" value="Dynein heavy chain 9, axonemal"/>
    <property type="match status" value="1"/>
</dbReference>
<feature type="coiled-coil region" evidence="13">
    <location>
        <begin position="122"/>
        <end position="152"/>
    </location>
</feature>
<evidence type="ECO:0000256" key="9">
    <source>
        <dbReference type="ARBA" id="ARBA00023069"/>
    </source>
</evidence>
<dbReference type="InterPro" id="IPR042219">
    <property type="entry name" value="AAA_lid_11_sf"/>
</dbReference>
<dbReference type="InterPro" id="IPR026983">
    <property type="entry name" value="DHC"/>
</dbReference>
<evidence type="ECO:0000256" key="6">
    <source>
        <dbReference type="ARBA" id="ARBA00022840"/>
    </source>
</evidence>
<gene>
    <name evidence="18" type="ORF">CBRE1094_LOCUS36068</name>
</gene>
<dbReference type="GO" id="GO:0051959">
    <property type="term" value="F:dynein light intermediate chain binding"/>
    <property type="evidence" value="ECO:0007669"/>
    <property type="project" value="InterPro"/>
</dbReference>
<dbReference type="Gene3D" id="1.20.1270.280">
    <property type="match status" value="1"/>
</dbReference>
<feature type="domain" description="Dynein heavy chain region D6 P-loop" evidence="14">
    <location>
        <begin position="395"/>
        <end position="510"/>
    </location>
</feature>
<reference evidence="18" key="1">
    <citation type="submission" date="2021-01" db="EMBL/GenBank/DDBJ databases">
        <authorList>
            <person name="Corre E."/>
            <person name="Pelletier E."/>
            <person name="Niang G."/>
            <person name="Scheremetjew M."/>
            <person name="Finn R."/>
            <person name="Kale V."/>
            <person name="Holt S."/>
            <person name="Cochrane G."/>
            <person name="Meng A."/>
            <person name="Brown T."/>
            <person name="Cohen L."/>
        </authorList>
    </citation>
    <scope>NUCLEOTIDE SEQUENCE</scope>
    <source>
        <strain evidence="18">UTEX LB 985</strain>
    </source>
</reference>
<dbReference type="Pfam" id="PF18198">
    <property type="entry name" value="AAA_lid_11"/>
    <property type="match status" value="1"/>
</dbReference>
<dbReference type="InterPro" id="IPR035706">
    <property type="entry name" value="AAA_9"/>
</dbReference>
<evidence type="ECO:0008006" key="19">
    <source>
        <dbReference type="Google" id="ProtNLM"/>
    </source>
</evidence>
<keyword evidence="12" id="KW-0966">Cell projection</keyword>
<dbReference type="AlphaFoldDB" id="A0A7S2IQH3"/>
<keyword evidence="7" id="KW-0243">Dynein</keyword>
<keyword evidence="6" id="KW-0067">ATP-binding</keyword>
<evidence type="ECO:0000256" key="8">
    <source>
        <dbReference type="ARBA" id="ARBA00023054"/>
    </source>
</evidence>
<feature type="domain" description="Dynein heavy chain C-terminal" evidence="17">
    <location>
        <begin position="685"/>
        <end position="986"/>
    </location>
</feature>
<evidence type="ECO:0000256" key="2">
    <source>
        <dbReference type="ARBA" id="ARBA00004245"/>
    </source>
</evidence>
<dbReference type="GO" id="GO:0005524">
    <property type="term" value="F:ATP binding"/>
    <property type="evidence" value="ECO:0007669"/>
    <property type="project" value="UniProtKB-KW"/>
</dbReference>
<dbReference type="Pfam" id="PF18199">
    <property type="entry name" value="Dynein_C"/>
    <property type="match status" value="1"/>
</dbReference>
<evidence type="ECO:0000313" key="18">
    <source>
        <dbReference type="EMBL" id="CAD9525600.1"/>
    </source>
</evidence>
<evidence type="ECO:0000256" key="4">
    <source>
        <dbReference type="ARBA" id="ARBA00022701"/>
    </source>
</evidence>
<evidence type="ECO:0000259" key="17">
    <source>
        <dbReference type="Pfam" id="PF18199"/>
    </source>
</evidence>
<dbReference type="InterPro" id="IPR043160">
    <property type="entry name" value="Dynein_C_barrel"/>
</dbReference>
<keyword evidence="9" id="KW-0969">Cilium</keyword>
<dbReference type="GO" id="GO:0005929">
    <property type="term" value="C:cilium"/>
    <property type="evidence" value="ECO:0007669"/>
    <property type="project" value="UniProtKB-SubCell"/>
</dbReference>
<keyword evidence="5" id="KW-0547">Nucleotide-binding</keyword>
<dbReference type="Gene3D" id="1.10.8.1220">
    <property type="match status" value="1"/>
</dbReference>
<dbReference type="Gene3D" id="3.10.490.20">
    <property type="match status" value="1"/>
</dbReference>
<evidence type="ECO:0000256" key="7">
    <source>
        <dbReference type="ARBA" id="ARBA00023017"/>
    </source>
</evidence>
<dbReference type="PANTHER" id="PTHR22878">
    <property type="entry name" value="DYNEIN HEAVY CHAIN 6, AXONEMAL-LIKE-RELATED"/>
    <property type="match status" value="1"/>
</dbReference>
<dbReference type="Gene3D" id="3.40.50.300">
    <property type="entry name" value="P-loop containing nucleotide triphosphate hydrolases"/>
    <property type="match status" value="2"/>
</dbReference>
<evidence type="ECO:0000259" key="16">
    <source>
        <dbReference type="Pfam" id="PF18198"/>
    </source>
</evidence>
<feature type="domain" description="Dynein heavy chain AAA lid" evidence="16">
    <location>
        <begin position="543"/>
        <end position="677"/>
    </location>
</feature>
<keyword evidence="8 13" id="KW-0175">Coiled coil</keyword>
<keyword evidence="11" id="KW-0206">Cytoskeleton</keyword>
<evidence type="ECO:0000259" key="15">
    <source>
        <dbReference type="Pfam" id="PF12781"/>
    </source>
</evidence>